<accession>A0A177AWE4</accession>
<name>A0A177AWE4_9BILA</name>
<comment type="caution">
    <text evidence="1">The sequence shown here is derived from an EMBL/GenBank/DDBJ whole genome shotgun (WGS) entry which is preliminary data.</text>
</comment>
<keyword evidence="2" id="KW-1185">Reference proteome</keyword>
<dbReference type="Proteomes" id="UP000078046">
    <property type="component" value="Unassembled WGS sequence"/>
</dbReference>
<evidence type="ECO:0000313" key="2">
    <source>
        <dbReference type="Proteomes" id="UP000078046"/>
    </source>
</evidence>
<dbReference type="EMBL" id="LWCA01000970">
    <property type="protein sequence ID" value="OAF66309.1"/>
    <property type="molecule type" value="Genomic_DNA"/>
</dbReference>
<proteinExistence type="predicted"/>
<dbReference type="AlphaFoldDB" id="A0A177AWE4"/>
<reference evidence="1 2" key="1">
    <citation type="submission" date="2016-04" db="EMBL/GenBank/DDBJ databases">
        <title>The genome of Intoshia linei affirms orthonectids as highly simplified spiralians.</title>
        <authorList>
            <person name="Mikhailov K.V."/>
            <person name="Slusarev G.S."/>
            <person name="Nikitin M.A."/>
            <person name="Logacheva M.D."/>
            <person name="Penin A."/>
            <person name="Aleoshin V."/>
            <person name="Panchin Y.V."/>
        </authorList>
    </citation>
    <scope>NUCLEOTIDE SEQUENCE [LARGE SCALE GENOMIC DNA]</scope>
    <source>
        <strain evidence="1">Intl2013</strain>
        <tissue evidence="1">Whole animal</tissue>
    </source>
</reference>
<sequence length="165" mass="19663">MKIKREFVRNEREYKTSLSKLKGDNAAPFKIKELRKNFEKTVELFKNEYNFVVGGPSNQQTALYETSFLSCIIKLQKEMEVFLRYQKLHKRRIATANINDYEQVVHASNIRRFSLEKELALEEQDIESRHKQDVEKFNQCCKDTLADYDVTLNIKLEMFRNENNV</sequence>
<evidence type="ECO:0000313" key="1">
    <source>
        <dbReference type="EMBL" id="OAF66309.1"/>
    </source>
</evidence>
<gene>
    <name evidence="1" type="ORF">A3Q56_05969</name>
</gene>
<protein>
    <submittedName>
        <fullName evidence="1">Uncharacterized protein</fullName>
    </submittedName>
</protein>
<organism evidence="1 2">
    <name type="scientific">Intoshia linei</name>
    <dbReference type="NCBI Taxonomy" id="1819745"/>
    <lineage>
        <taxon>Eukaryota</taxon>
        <taxon>Metazoa</taxon>
        <taxon>Spiralia</taxon>
        <taxon>Lophotrochozoa</taxon>
        <taxon>Mesozoa</taxon>
        <taxon>Orthonectida</taxon>
        <taxon>Rhopaluridae</taxon>
        <taxon>Intoshia</taxon>
    </lineage>
</organism>